<evidence type="ECO:0000313" key="7">
    <source>
        <dbReference type="Proteomes" id="UP000289805"/>
    </source>
</evidence>
<gene>
    <name evidence="5" type="ORF">EQW73_12575</name>
    <name evidence="6" type="ORF">EQW78_06545</name>
</gene>
<dbReference type="EMBL" id="SDJQ01000008">
    <property type="protein sequence ID" value="RXR35254.1"/>
    <property type="molecule type" value="Genomic_DNA"/>
</dbReference>
<dbReference type="PANTHER" id="PTHR33164">
    <property type="entry name" value="TRANSCRIPTIONAL REGULATOR, MARR FAMILY"/>
    <property type="match status" value="1"/>
</dbReference>
<keyword evidence="2" id="KW-0238">DNA-binding</keyword>
<dbReference type="PANTHER" id="PTHR33164:SF64">
    <property type="entry name" value="TRANSCRIPTIONAL REGULATOR SLYA"/>
    <property type="match status" value="1"/>
</dbReference>
<keyword evidence="1" id="KW-0805">Transcription regulation</keyword>
<dbReference type="Pfam" id="PF12802">
    <property type="entry name" value="MarR_2"/>
    <property type="match status" value="1"/>
</dbReference>
<evidence type="ECO:0000256" key="1">
    <source>
        <dbReference type="ARBA" id="ARBA00023015"/>
    </source>
</evidence>
<keyword evidence="3" id="KW-0804">Transcription</keyword>
<dbReference type="Gene3D" id="1.10.10.10">
    <property type="entry name" value="Winged helix-like DNA-binding domain superfamily/Winged helix DNA-binding domain"/>
    <property type="match status" value="1"/>
</dbReference>
<dbReference type="Proteomes" id="UP000289805">
    <property type="component" value="Unassembled WGS sequence"/>
</dbReference>
<dbReference type="InterPro" id="IPR039422">
    <property type="entry name" value="MarR/SlyA-like"/>
</dbReference>
<evidence type="ECO:0000256" key="3">
    <source>
        <dbReference type="ARBA" id="ARBA00023163"/>
    </source>
</evidence>
<reference evidence="7 8" key="1">
    <citation type="submission" date="2019-01" db="EMBL/GenBank/DDBJ databases">
        <title>Oerskovia turbata Genome sequencing and assembly.</title>
        <authorList>
            <person name="Dou T."/>
        </authorList>
    </citation>
    <scope>NUCLEOTIDE SEQUENCE [LARGE SCALE GENOMIC DNA]</scope>
    <source>
        <strain evidence="6 7">JCM12123</strain>
        <strain evidence="5 8">JCM3160</strain>
    </source>
</reference>
<keyword evidence="8" id="KW-1185">Reference proteome</keyword>
<dbReference type="Proteomes" id="UP000290517">
    <property type="component" value="Unassembled WGS sequence"/>
</dbReference>
<dbReference type="AlphaFoldDB" id="A0A4Q1L0R4"/>
<accession>A0A4Q1L0R4</accession>
<dbReference type="InterPro" id="IPR000835">
    <property type="entry name" value="HTH_MarR-typ"/>
</dbReference>
<dbReference type="GO" id="GO:0003700">
    <property type="term" value="F:DNA-binding transcription factor activity"/>
    <property type="evidence" value="ECO:0007669"/>
    <property type="project" value="InterPro"/>
</dbReference>
<evidence type="ECO:0000313" key="5">
    <source>
        <dbReference type="EMBL" id="RXR25108.1"/>
    </source>
</evidence>
<evidence type="ECO:0000256" key="2">
    <source>
        <dbReference type="ARBA" id="ARBA00023125"/>
    </source>
</evidence>
<dbReference type="PROSITE" id="PS50995">
    <property type="entry name" value="HTH_MARR_2"/>
    <property type="match status" value="1"/>
</dbReference>
<dbReference type="InterPro" id="IPR036390">
    <property type="entry name" value="WH_DNA-bd_sf"/>
</dbReference>
<evidence type="ECO:0000259" key="4">
    <source>
        <dbReference type="PROSITE" id="PS50995"/>
    </source>
</evidence>
<dbReference type="STRING" id="1713.GCA_000718325_03302"/>
<comment type="caution">
    <text evidence="6">The sequence shown here is derived from an EMBL/GenBank/DDBJ whole genome shotgun (WGS) entry which is preliminary data.</text>
</comment>
<dbReference type="SUPFAM" id="SSF46785">
    <property type="entry name" value="Winged helix' DNA-binding domain"/>
    <property type="match status" value="1"/>
</dbReference>
<organism evidence="6 7">
    <name type="scientific">Oerskovia turbata</name>
    <dbReference type="NCBI Taxonomy" id="1713"/>
    <lineage>
        <taxon>Bacteria</taxon>
        <taxon>Bacillati</taxon>
        <taxon>Actinomycetota</taxon>
        <taxon>Actinomycetes</taxon>
        <taxon>Micrococcales</taxon>
        <taxon>Cellulomonadaceae</taxon>
        <taxon>Oerskovia</taxon>
    </lineage>
</organism>
<dbReference type="SMART" id="SM00347">
    <property type="entry name" value="HTH_MARR"/>
    <property type="match status" value="1"/>
</dbReference>
<dbReference type="GO" id="GO:0003677">
    <property type="term" value="F:DNA binding"/>
    <property type="evidence" value="ECO:0007669"/>
    <property type="project" value="UniProtKB-KW"/>
</dbReference>
<feature type="domain" description="HTH marR-type" evidence="4">
    <location>
        <begin position="52"/>
        <end position="184"/>
    </location>
</feature>
<dbReference type="OrthoDB" id="8635520at2"/>
<name>A0A4Q1L0R4_9CELL</name>
<dbReference type="InterPro" id="IPR036388">
    <property type="entry name" value="WH-like_DNA-bd_sf"/>
</dbReference>
<dbReference type="GO" id="GO:0006950">
    <property type="term" value="P:response to stress"/>
    <property type="evidence" value="ECO:0007669"/>
    <property type="project" value="TreeGrafter"/>
</dbReference>
<evidence type="ECO:0000313" key="6">
    <source>
        <dbReference type="EMBL" id="RXR35254.1"/>
    </source>
</evidence>
<dbReference type="EMBL" id="SDJR01000007">
    <property type="protein sequence ID" value="RXR25108.1"/>
    <property type="molecule type" value="Genomic_DNA"/>
</dbReference>
<evidence type="ECO:0000313" key="8">
    <source>
        <dbReference type="Proteomes" id="UP000290517"/>
    </source>
</evidence>
<sequence>MRARSVCRDERRSSPRSSVWQTISSATHLPSRSFRGYPGAVTLATPDTTRSPSPLGWPLAALLREWSARVDSLAEDLPDGTRCYQVLSAVVHDTPPSQAALAARLGIDRTVMTYLIDKYVDCDLVERQADPTDRRTRRIVATDKGREVLADLDTRVAAAEDDLLGGLDAADRATLRRLLDRAADGASHDEDRCAVVVQGLDAASSTRVRTPR</sequence>
<dbReference type="PRINTS" id="PR00598">
    <property type="entry name" value="HTHMARR"/>
</dbReference>
<proteinExistence type="predicted"/>
<protein>
    <submittedName>
        <fullName evidence="6">MarR family transcriptional regulator</fullName>
    </submittedName>
</protein>